<evidence type="ECO:0000313" key="3">
    <source>
        <dbReference type="Proteomes" id="UP000677152"/>
    </source>
</evidence>
<gene>
    <name evidence="2" type="ORF">KCV87_33200</name>
</gene>
<accession>A0AA45R3R7</accession>
<name>A0AA45R3R7_9PSEU</name>
<proteinExistence type="predicted"/>
<reference evidence="2" key="1">
    <citation type="submission" date="2021-04" db="EMBL/GenBank/DDBJ databases">
        <title>Genomic sequence of Actinosynnema pretiosum subsp. pretiosum ATCC 31280 (C-14919).</title>
        <authorList>
            <person name="Bai L."/>
            <person name="Wang X."/>
            <person name="Xiao Y."/>
        </authorList>
    </citation>
    <scope>NUCLEOTIDE SEQUENCE</scope>
    <source>
        <strain evidence="2">ATCC 31280</strain>
    </source>
</reference>
<organism evidence="2 3">
    <name type="scientific">Actinosynnema pretiosum subsp. pretiosum</name>
    <dbReference type="NCBI Taxonomy" id="103721"/>
    <lineage>
        <taxon>Bacteria</taxon>
        <taxon>Bacillati</taxon>
        <taxon>Actinomycetota</taxon>
        <taxon>Actinomycetes</taxon>
        <taxon>Pseudonocardiales</taxon>
        <taxon>Pseudonocardiaceae</taxon>
        <taxon>Actinosynnema</taxon>
    </lineage>
</organism>
<dbReference type="Pfam" id="PF16571">
    <property type="entry name" value="FBP_C"/>
    <property type="match status" value="1"/>
</dbReference>
<dbReference type="Proteomes" id="UP000677152">
    <property type="component" value="Chromosome"/>
</dbReference>
<protein>
    <submittedName>
        <fullName evidence="2">FBP domain-containing protein</fullName>
    </submittedName>
</protein>
<feature type="domain" description="Elongation factor G-binding protein C-terminal treble-clef zinc-finger" evidence="1">
    <location>
        <begin position="8"/>
        <end position="161"/>
    </location>
</feature>
<dbReference type="AlphaFoldDB" id="A0AA45R3R7"/>
<evidence type="ECO:0000259" key="1">
    <source>
        <dbReference type="Pfam" id="PF16571"/>
    </source>
</evidence>
<dbReference type="InterPro" id="IPR032330">
    <property type="entry name" value="EF-G-binding_C"/>
</dbReference>
<sequence length="164" mass="17419">MRPAQAEEIRKCFANCSKGEATKLSLPPGFESTDWASTDFLGWTDPRAVNNAYLVLPRGDELVGIALRANKARAGALRRSVCAFCVTTHAMSDVVLFAAPKAGASGRNGNTVGTYACAELGCSSYVRGKARPAVPQPGESATLEERLARMLGNIGLFVDRVLEA</sequence>
<evidence type="ECO:0000313" key="2">
    <source>
        <dbReference type="EMBL" id="QUF04142.1"/>
    </source>
</evidence>
<dbReference type="EMBL" id="CP073249">
    <property type="protein sequence ID" value="QUF04142.1"/>
    <property type="molecule type" value="Genomic_DNA"/>
</dbReference>